<accession>A0ABT8S0Y8</accession>
<evidence type="ECO:0000313" key="3">
    <source>
        <dbReference type="Proteomes" id="UP001169027"/>
    </source>
</evidence>
<dbReference type="EMBL" id="JAUKVY010000005">
    <property type="protein sequence ID" value="MDO1532591.1"/>
    <property type="molecule type" value="Genomic_DNA"/>
</dbReference>
<reference evidence="2" key="1">
    <citation type="submission" date="2023-06" db="EMBL/GenBank/DDBJ databases">
        <authorList>
            <person name="Jiang Y."/>
            <person name="Liu Q."/>
        </authorList>
    </citation>
    <scope>NUCLEOTIDE SEQUENCE</scope>
    <source>
        <strain evidence="2">CGMCC 1.12090</strain>
    </source>
</reference>
<protein>
    <recommendedName>
        <fullName evidence="4">RNA-binding protein</fullName>
    </recommendedName>
</protein>
<evidence type="ECO:0000313" key="2">
    <source>
        <dbReference type="EMBL" id="MDO1532591.1"/>
    </source>
</evidence>
<sequence>MTNTKALLPLLAAWLITAGFHAPAAAWASANRFGGHSYGGFGSATHDNRWGGSTSANAFGGWSHTNAYGGHSEGVAGYGAVHTTAGGFSTYRPPAYGYGGYAPYHAPVAVPYYHAGCYDCAGAVAAGAVVGVAAGAAVASAARPVYSVGVNYATVPPGAVIVNQAGINYYQVGSTWFRPYYGANGVYYTVVPAPY</sequence>
<keyword evidence="1" id="KW-0732">Signal</keyword>
<name>A0ABT8S0Y8_9BURK</name>
<gene>
    <name evidence="2" type="ORF">Q2T77_09860</name>
</gene>
<comment type="caution">
    <text evidence="2">The sequence shown here is derived from an EMBL/GenBank/DDBJ whole genome shotgun (WGS) entry which is preliminary data.</text>
</comment>
<proteinExistence type="predicted"/>
<evidence type="ECO:0000256" key="1">
    <source>
        <dbReference type="SAM" id="SignalP"/>
    </source>
</evidence>
<evidence type="ECO:0008006" key="4">
    <source>
        <dbReference type="Google" id="ProtNLM"/>
    </source>
</evidence>
<organism evidence="2 3">
    <name type="scientific">Variovorax ginsengisoli</name>
    <dbReference type="NCBI Taxonomy" id="363844"/>
    <lineage>
        <taxon>Bacteria</taxon>
        <taxon>Pseudomonadati</taxon>
        <taxon>Pseudomonadota</taxon>
        <taxon>Betaproteobacteria</taxon>
        <taxon>Burkholderiales</taxon>
        <taxon>Comamonadaceae</taxon>
        <taxon>Variovorax</taxon>
    </lineage>
</organism>
<dbReference type="Proteomes" id="UP001169027">
    <property type="component" value="Unassembled WGS sequence"/>
</dbReference>
<feature type="chain" id="PRO_5046744674" description="RNA-binding protein" evidence="1">
    <location>
        <begin position="25"/>
        <end position="195"/>
    </location>
</feature>
<keyword evidence="3" id="KW-1185">Reference proteome</keyword>
<feature type="signal peptide" evidence="1">
    <location>
        <begin position="1"/>
        <end position="24"/>
    </location>
</feature>
<dbReference type="RefSeq" id="WP_301807435.1">
    <property type="nucleotide sequence ID" value="NZ_JAUJZH010000005.1"/>
</dbReference>